<accession>A0A5C6NFS4</accession>
<gene>
    <name evidence="1" type="ORF">D4764_20G0004060</name>
</gene>
<dbReference type="AlphaFoldDB" id="A0A5C6NFS4"/>
<keyword evidence="2" id="KW-1185">Reference proteome</keyword>
<comment type="caution">
    <text evidence="1">The sequence shown here is derived from an EMBL/GenBank/DDBJ whole genome shotgun (WGS) entry which is preliminary data.</text>
</comment>
<reference evidence="1 2" key="1">
    <citation type="submission" date="2019-04" db="EMBL/GenBank/DDBJ databases">
        <title>Chromosome genome assembly for Takifugu flavidus.</title>
        <authorList>
            <person name="Xiao S."/>
        </authorList>
    </citation>
    <scope>NUCLEOTIDE SEQUENCE [LARGE SCALE GENOMIC DNA]</scope>
    <source>
        <strain evidence="1">HTHZ2018</strain>
        <tissue evidence="1">Muscle</tissue>
    </source>
</reference>
<dbReference type="PANTHER" id="PTHR11232:SF80">
    <property type="entry name" value="CARBOXYL-TERMINAL PDZ LIGAND OF NEURONAL NITRIC OXIDE SYNTHASE PROTEIN ISOFORM X1"/>
    <property type="match status" value="1"/>
</dbReference>
<name>A0A5C6NFS4_9TELE</name>
<dbReference type="Gene3D" id="2.30.29.30">
    <property type="entry name" value="Pleckstrin-homology domain (PH domain)/Phosphotyrosine-binding domain (PTB)"/>
    <property type="match status" value="1"/>
</dbReference>
<evidence type="ECO:0000313" key="2">
    <source>
        <dbReference type="Proteomes" id="UP000324091"/>
    </source>
</evidence>
<dbReference type="InterPro" id="IPR051133">
    <property type="entry name" value="Adapter_Engulfment-Domain"/>
</dbReference>
<organism evidence="1 2">
    <name type="scientific">Takifugu flavidus</name>
    <name type="common">sansaifugu</name>
    <dbReference type="NCBI Taxonomy" id="433684"/>
    <lineage>
        <taxon>Eukaryota</taxon>
        <taxon>Metazoa</taxon>
        <taxon>Chordata</taxon>
        <taxon>Craniata</taxon>
        <taxon>Vertebrata</taxon>
        <taxon>Euteleostomi</taxon>
        <taxon>Actinopterygii</taxon>
        <taxon>Neopterygii</taxon>
        <taxon>Teleostei</taxon>
        <taxon>Neoteleostei</taxon>
        <taxon>Acanthomorphata</taxon>
        <taxon>Eupercaria</taxon>
        <taxon>Tetraodontiformes</taxon>
        <taxon>Tetradontoidea</taxon>
        <taxon>Tetraodontidae</taxon>
        <taxon>Takifugu</taxon>
    </lineage>
</organism>
<evidence type="ECO:0000313" key="1">
    <source>
        <dbReference type="EMBL" id="TWW66374.1"/>
    </source>
</evidence>
<dbReference type="SUPFAM" id="SSF50729">
    <property type="entry name" value="PH domain-like"/>
    <property type="match status" value="1"/>
</dbReference>
<sequence length="111" mass="12653">MPARNRYNLVDDLADSRVPLHNEEAYQHGIHFQAKYVGTLDVPRPNSRMEIVAAMRRIRYVKILSVLGGVCPISPWVRGEAGLAITGQAHISHTLGRPYGYELWENWENLE</sequence>
<dbReference type="Proteomes" id="UP000324091">
    <property type="component" value="Chromosome 20"/>
</dbReference>
<proteinExistence type="predicted"/>
<dbReference type="GO" id="GO:0050998">
    <property type="term" value="F:nitric-oxide synthase binding"/>
    <property type="evidence" value="ECO:0007669"/>
    <property type="project" value="TreeGrafter"/>
</dbReference>
<dbReference type="PANTHER" id="PTHR11232">
    <property type="entry name" value="PHOSPHOTYROSINE INTERACTION DOMAIN-CONTAINING FAMILY MEMBER"/>
    <property type="match status" value="1"/>
</dbReference>
<protein>
    <submittedName>
        <fullName evidence="1">PDZ ligand of neuronal nitric oxide synthase protein C-terminal</fullName>
    </submittedName>
</protein>
<dbReference type="EMBL" id="RHFK02000013">
    <property type="protein sequence ID" value="TWW66374.1"/>
    <property type="molecule type" value="Genomic_DNA"/>
</dbReference>
<dbReference type="InterPro" id="IPR011993">
    <property type="entry name" value="PH-like_dom_sf"/>
</dbReference>